<keyword evidence="6" id="KW-1185">Reference proteome</keyword>
<dbReference type="HAMAP" id="MF_00984">
    <property type="entry name" value="SSB"/>
    <property type="match status" value="1"/>
</dbReference>
<dbReference type="Proteomes" id="UP000269265">
    <property type="component" value="Unassembled WGS sequence"/>
</dbReference>
<dbReference type="PIRSF" id="PIRSF002070">
    <property type="entry name" value="SSB"/>
    <property type="match status" value="1"/>
</dbReference>
<dbReference type="GO" id="GO:0006260">
    <property type="term" value="P:DNA replication"/>
    <property type="evidence" value="ECO:0007669"/>
    <property type="project" value="UniProtKB-UniRule"/>
</dbReference>
<evidence type="ECO:0000313" key="5">
    <source>
        <dbReference type="EMBL" id="RRS03243.1"/>
    </source>
</evidence>
<dbReference type="Gene3D" id="2.40.50.140">
    <property type="entry name" value="Nucleic acid-binding proteins"/>
    <property type="match status" value="1"/>
</dbReference>
<organism evidence="5 6">
    <name type="scientific">Aquabacterium soli</name>
    <dbReference type="NCBI Taxonomy" id="2493092"/>
    <lineage>
        <taxon>Bacteria</taxon>
        <taxon>Pseudomonadati</taxon>
        <taxon>Pseudomonadota</taxon>
        <taxon>Betaproteobacteria</taxon>
        <taxon>Burkholderiales</taxon>
        <taxon>Aquabacterium</taxon>
    </lineage>
</organism>
<keyword evidence="2" id="KW-0227">DNA damage</keyword>
<dbReference type="SUPFAM" id="SSF50249">
    <property type="entry name" value="Nucleic acid-binding proteins"/>
    <property type="match status" value="1"/>
</dbReference>
<dbReference type="InterPro" id="IPR000424">
    <property type="entry name" value="Primosome_PriB/ssb"/>
</dbReference>
<dbReference type="InterPro" id="IPR012340">
    <property type="entry name" value="NA-bd_OB-fold"/>
</dbReference>
<feature type="region of interest" description="Disordered" evidence="4">
    <location>
        <begin position="108"/>
        <end position="172"/>
    </location>
</feature>
<dbReference type="NCBIfam" id="TIGR00621">
    <property type="entry name" value="ssb"/>
    <property type="match status" value="1"/>
</dbReference>
<dbReference type="OrthoDB" id="9809878at2"/>
<evidence type="ECO:0000256" key="1">
    <source>
        <dbReference type="ARBA" id="ARBA00023125"/>
    </source>
</evidence>
<dbReference type="PANTHER" id="PTHR10302">
    <property type="entry name" value="SINGLE-STRANDED DNA-BINDING PROTEIN"/>
    <property type="match status" value="1"/>
</dbReference>
<sequence>MASINKVIIIGNLGRDPEVRYTPSGAAVCNVSVATTRNWKDKNSGDKVEETEWHRVVFYDRLAEIAGEYLKKGRSVYVEGRLKTRKWQDKDGKDTYTTEIVAENMQLLGGREGGGNYGGGNAGGDEGFSREPAENSRPAARPAAASRPAPAPAPAASKSSTGFDDMDDDIPF</sequence>
<dbReference type="AlphaFoldDB" id="A0A3R8T0H4"/>
<comment type="subunit">
    <text evidence="2">Homotetramer.</text>
</comment>
<evidence type="ECO:0000256" key="4">
    <source>
        <dbReference type="SAM" id="MobiDB-lite"/>
    </source>
</evidence>
<keyword evidence="2" id="KW-0233">DNA recombination</keyword>
<reference evidence="5 6" key="1">
    <citation type="submission" date="2018-12" db="EMBL/GenBank/DDBJ databases">
        <title>The whole draft genome of Aquabacterium sp. SJQ9.</title>
        <authorList>
            <person name="Sun L."/>
            <person name="Gao X."/>
            <person name="Chen W."/>
            <person name="Huang K."/>
        </authorList>
    </citation>
    <scope>NUCLEOTIDE SEQUENCE [LARGE SCALE GENOMIC DNA]</scope>
    <source>
        <strain evidence="5 6">SJQ9</strain>
    </source>
</reference>
<keyword evidence="2" id="KW-0235">DNA replication</keyword>
<name>A0A3R8T0H4_9BURK</name>
<comment type="function">
    <text evidence="2">Plays an important role in DNA replication, recombination and repair. Binds to ssDNA and to an array of partner proteins to recruit them to their sites of action during DNA metabolism.</text>
</comment>
<dbReference type="GO" id="GO:0009295">
    <property type="term" value="C:nucleoid"/>
    <property type="evidence" value="ECO:0007669"/>
    <property type="project" value="TreeGrafter"/>
</dbReference>
<dbReference type="PROSITE" id="PS50935">
    <property type="entry name" value="SSB"/>
    <property type="match status" value="1"/>
</dbReference>
<dbReference type="CDD" id="cd04496">
    <property type="entry name" value="SSB_OBF"/>
    <property type="match status" value="1"/>
</dbReference>
<dbReference type="InterPro" id="IPR011344">
    <property type="entry name" value="ssDNA-bd"/>
</dbReference>
<dbReference type="GO" id="GO:0003697">
    <property type="term" value="F:single-stranded DNA binding"/>
    <property type="evidence" value="ECO:0007669"/>
    <property type="project" value="UniProtKB-UniRule"/>
</dbReference>
<dbReference type="GO" id="GO:0006281">
    <property type="term" value="P:DNA repair"/>
    <property type="evidence" value="ECO:0007669"/>
    <property type="project" value="UniProtKB-UniRule"/>
</dbReference>
<comment type="caution">
    <text evidence="2">Lacks conserved residue(s) required for the propagation of feature annotation.</text>
</comment>
<protein>
    <recommendedName>
        <fullName evidence="2 3">Single-stranded DNA-binding protein</fullName>
        <shortName evidence="2">SSB</shortName>
    </recommendedName>
</protein>
<keyword evidence="2" id="KW-0234">DNA repair</keyword>
<keyword evidence="1 2" id="KW-0238">DNA-binding</keyword>
<feature type="short sequence motif" description="Important for interaction with partner proteins" evidence="2">
    <location>
        <begin position="167"/>
        <end position="172"/>
    </location>
</feature>
<dbReference type="EMBL" id="RSED01000013">
    <property type="protein sequence ID" value="RRS03243.1"/>
    <property type="molecule type" value="Genomic_DNA"/>
</dbReference>
<evidence type="ECO:0000313" key="6">
    <source>
        <dbReference type="Proteomes" id="UP000269265"/>
    </source>
</evidence>
<feature type="compositionally biased region" description="Low complexity" evidence="4">
    <location>
        <begin position="136"/>
        <end position="148"/>
    </location>
</feature>
<feature type="compositionally biased region" description="Gly residues" evidence="4">
    <location>
        <begin position="110"/>
        <end position="126"/>
    </location>
</feature>
<accession>A0A3R8T0H4</accession>
<evidence type="ECO:0000256" key="2">
    <source>
        <dbReference type="HAMAP-Rule" id="MF_00984"/>
    </source>
</evidence>
<dbReference type="RefSeq" id="WP_125244335.1">
    <property type="nucleotide sequence ID" value="NZ_RSED01000013.1"/>
</dbReference>
<dbReference type="Pfam" id="PF00436">
    <property type="entry name" value="SSB"/>
    <property type="match status" value="1"/>
</dbReference>
<dbReference type="GO" id="GO:0006310">
    <property type="term" value="P:DNA recombination"/>
    <property type="evidence" value="ECO:0007669"/>
    <property type="project" value="UniProtKB-UniRule"/>
</dbReference>
<dbReference type="PANTHER" id="PTHR10302:SF27">
    <property type="entry name" value="SINGLE-STRANDED DNA-BINDING PROTEIN"/>
    <property type="match status" value="1"/>
</dbReference>
<proteinExistence type="inferred from homology"/>
<evidence type="ECO:0000256" key="3">
    <source>
        <dbReference type="PIRNR" id="PIRNR002070"/>
    </source>
</evidence>
<comment type="caution">
    <text evidence="5">The sequence shown here is derived from an EMBL/GenBank/DDBJ whole genome shotgun (WGS) entry which is preliminary data.</text>
</comment>
<gene>
    <name evidence="5" type="primary">ssb</name>
    <name evidence="5" type="ORF">EIP75_16270</name>
</gene>